<evidence type="ECO:0000259" key="1">
    <source>
        <dbReference type="Pfam" id="PF13577"/>
    </source>
</evidence>
<keyword evidence="3" id="KW-1185">Reference proteome</keyword>
<reference evidence="2 3" key="1">
    <citation type="submission" date="2019-06" db="EMBL/GenBank/DDBJ databases">
        <title>Sequencing the genomes of 1000 actinobacteria strains.</title>
        <authorList>
            <person name="Klenk H.-P."/>
        </authorList>
    </citation>
    <scope>NUCLEOTIDE SEQUENCE [LARGE SCALE GENOMIC DNA]</scope>
    <source>
        <strain evidence="2 3">DSM 25218</strain>
    </source>
</reference>
<evidence type="ECO:0000313" key="3">
    <source>
        <dbReference type="Proteomes" id="UP000320209"/>
    </source>
</evidence>
<feature type="domain" description="SnoaL-like" evidence="1">
    <location>
        <begin position="5"/>
        <end position="141"/>
    </location>
</feature>
<dbReference type="InterPro" id="IPR037401">
    <property type="entry name" value="SnoaL-like"/>
</dbReference>
<name>A0A543A7E0_9ACTN</name>
<evidence type="ECO:0000313" key="2">
    <source>
        <dbReference type="EMBL" id="TQL68521.1"/>
    </source>
</evidence>
<accession>A0A543A7E0</accession>
<dbReference type="Gene3D" id="3.10.450.50">
    <property type="match status" value="1"/>
</dbReference>
<dbReference type="SUPFAM" id="SSF54427">
    <property type="entry name" value="NTF2-like"/>
    <property type="match status" value="1"/>
</dbReference>
<dbReference type="AlphaFoldDB" id="A0A543A7E0"/>
<dbReference type="Proteomes" id="UP000320209">
    <property type="component" value="Unassembled WGS sequence"/>
</dbReference>
<organism evidence="2 3">
    <name type="scientific">Nocardioides albertanoniae</name>
    <dbReference type="NCBI Taxonomy" id="1175486"/>
    <lineage>
        <taxon>Bacteria</taxon>
        <taxon>Bacillati</taxon>
        <taxon>Actinomycetota</taxon>
        <taxon>Actinomycetes</taxon>
        <taxon>Propionibacteriales</taxon>
        <taxon>Nocardioidaceae</taxon>
        <taxon>Nocardioides</taxon>
    </lineage>
</organism>
<dbReference type="OrthoDB" id="981191at2"/>
<dbReference type="Pfam" id="PF13577">
    <property type="entry name" value="SnoaL_4"/>
    <property type="match status" value="1"/>
</dbReference>
<proteinExistence type="predicted"/>
<comment type="caution">
    <text evidence="2">The sequence shown here is derived from an EMBL/GenBank/DDBJ whole genome shotgun (WGS) entry which is preliminary data.</text>
</comment>
<gene>
    <name evidence="2" type="ORF">FB381_2411</name>
</gene>
<protein>
    <submittedName>
        <fullName evidence="2">SnoaL-like protein</fullName>
    </submittedName>
</protein>
<sequence length="151" mass="16499">MDVHELIDRTEITDAITRYTLAVDDGDWDALDTVFAPDATIDYSESGGTVGSFPEVKAWLAEMLPAFSSKRLHTVGQVAITFTGEGAAPDASGFASADVVAYFDNPMVISDGSGGERVVEVGGRYRHTFVRTPDGWRSRHLHEEVTWTRGF</sequence>
<dbReference type="RefSeq" id="WP_141780508.1">
    <property type="nucleotide sequence ID" value="NZ_VFOV01000001.1"/>
</dbReference>
<dbReference type="EMBL" id="VFOV01000001">
    <property type="protein sequence ID" value="TQL68521.1"/>
    <property type="molecule type" value="Genomic_DNA"/>
</dbReference>
<dbReference type="InterPro" id="IPR032710">
    <property type="entry name" value="NTF2-like_dom_sf"/>
</dbReference>